<feature type="compositionally biased region" description="Basic and acidic residues" evidence="4">
    <location>
        <begin position="237"/>
        <end position="253"/>
    </location>
</feature>
<feature type="compositionally biased region" description="Polar residues" evidence="4">
    <location>
        <begin position="147"/>
        <end position="166"/>
    </location>
</feature>
<dbReference type="GO" id="GO:0009897">
    <property type="term" value="C:external side of plasma membrane"/>
    <property type="evidence" value="ECO:0007669"/>
    <property type="project" value="TreeGrafter"/>
</dbReference>
<keyword evidence="5" id="KW-0812">Transmembrane</keyword>
<accession>A0A6A5EJC2</accession>
<reference evidence="7 8" key="1">
    <citation type="submission" date="2019-06" db="EMBL/GenBank/DDBJ databases">
        <title>A chromosome-scale genome assembly of the European perch, Perca fluviatilis.</title>
        <authorList>
            <person name="Roques C."/>
            <person name="Zahm M."/>
            <person name="Cabau C."/>
            <person name="Klopp C."/>
            <person name="Bouchez O."/>
            <person name="Donnadieu C."/>
            <person name="Kuhl H."/>
            <person name="Gislard M."/>
            <person name="Guendouz S."/>
            <person name="Journot L."/>
            <person name="Haffray P."/>
            <person name="Bestin A."/>
            <person name="Morvezen R."/>
            <person name="Feron R."/>
            <person name="Wen M."/>
            <person name="Jouanno E."/>
            <person name="Herpin A."/>
            <person name="Schartl M."/>
            <person name="Postlethwait J."/>
            <person name="Schaerlinger B."/>
            <person name="Chardard D."/>
            <person name="Lecocq T."/>
            <person name="Poncet C."/>
            <person name="Jaffrelo L."/>
            <person name="Lampietro C."/>
            <person name="Guiguen Y."/>
        </authorList>
    </citation>
    <scope>NUCLEOTIDE SEQUENCE [LARGE SCALE GENOMIC DNA]</scope>
    <source>
        <tissue evidence="7">Blood</tissue>
    </source>
</reference>
<evidence type="ECO:0000313" key="7">
    <source>
        <dbReference type="EMBL" id="KAF1381000.1"/>
    </source>
</evidence>
<dbReference type="InterPro" id="IPR036179">
    <property type="entry name" value="Ig-like_dom_sf"/>
</dbReference>
<keyword evidence="5" id="KW-1133">Transmembrane helix</keyword>
<dbReference type="Gene3D" id="2.60.40.10">
    <property type="entry name" value="Immunoglobulins"/>
    <property type="match status" value="1"/>
</dbReference>
<feature type="transmembrane region" description="Helical" evidence="5">
    <location>
        <begin position="172"/>
        <end position="191"/>
    </location>
</feature>
<keyword evidence="8" id="KW-1185">Reference proteome</keyword>
<dbReference type="EMBL" id="VHII01000014">
    <property type="protein sequence ID" value="KAF1381000.1"/>
    <property type="molecule type" value="Genomic_DNA"/>
</dbReference>
<dbReference type="InterPro" id="IPR013783">
    <property type="entry name" value="Ig-like_fold"/>
</dbReference>
<evidence type="ECO:0000256" key="3">
    <source>
        <dbReference type="ARBA" id="ARBA00023319"/>
    </source>
</evidence>
<dbReference type="SUPFAM" id="SSF48726">
    <property type="entry name" value="Immunoglobulin"/>
    <property type="match status" value="1"/>
</dbReference>
<dbReference type="GO" id="GO:0001817">
    <property type="term" value="P:regulation of cytokine production"/>
    <property type="evidence" value="ECO:0007669"/>
    <property type="project" value="TreeGrafter"/>
</dbReference>
<feature type="region of interest" description="Disordered" evidence="4">
    <location>
        <begin position="146"/>
        <end position="168"/>
    </location>
</feature>
<comment type="caution">
    <text evidence="7">The sequence shown here is derived from an EMBL/GenBank/DDBJ whole genome shotgun (WGS) entry which is preliminary data.</text>
</comment>
<dbReference type="AlphaFoldDB" id="A0A6A5EJC2"/>
<keyword evidence="3" id="KW-0393">Immunoglobulin domain</keyword>
<dbReference type="GO" id="GO:0005102">
    <property type="term" value="F:signaling receptor binding"/>
    <property type="evidence" value="ECO:0007669"/>
    <property type="project" value="TreeGrafter"/>
</dbReference>
<organism evidence="7 8">
    <name type="scientific">Perca fluviatilis</name>
    <name type="common">European perch</name>
    <dbReference type="NCBI Taxonomy" id="8168"/>
    <lineage>
        <taxon>Eukaryota</taxon>
        <taxon>Metazoa</taxon>
        <taxon>Chordata</taxon>
        <taxon>Craniata</taxon>
        <taxon>Vertebrata</taxon>
        <taxon>Euteleostomi</taxon>
        <taxon>Actinopterygii</taxon>
        <taxon>Neopterygii</taxon>
        <taxon>Teleostei</taxon>
        <taxon>Neoteleostei</taxon>
        <taxon>Acanthomorphata</taxon>
        <taxon>Eupercaria</taxon>
        <taxon>Perciformes</taxon>
        <taxon>Percoidei</taxon>
        <taxon>Percidae</taxon>
        <taxon>Percinae</taxon>
        <taxon>Perca</taxon>
    </lineage>
</organism>
<evidence type="ECO:0000313" key="8">
    <source>
        <dbReference type="Proteomes" id="UP000465112"/>
    </source>
</evidence>
<proteinExistence type="predicted"/>
<feature type="chain" id="PRO_5025460696" evidence="6">
    <location>
        <begin position="27"/>
        <end position="253"/>
    </location>
</feature>
<name>A0A6A5EJC2_PERFL</name>
<feature type="signal peptide" evidence="6">
    <location>
        <begin position="1"/>
        <end position="26"/>
    </location>
</feature>
<comment type="subcellular location">
    <subcellularLocation>
        <location evidence="1">Membrane</location>
    </subcellularLocation>
</comment>
<keyword evidence="2 5" id="KW-0472">Membrane</keyword>
<dbReference type="Proteomes" id="UP000465112">
    <property type="component" value="Chromosome 14"/>
</dbReference>
<dbReference type="PANTHER" id="PTHR24100">
    <property type="entry name" value="BUTYROPHILIN"/>
    <property type="match status" value="1"/>
</dbReference>
<evidence type="ECO:0000256" key="4">
    <source>
        <dbReference type="SAM" id="MobiDB-lite"/>
    </source>
</evidence>
<evidence type="ECO:0000256" key="5">
    <source>
        <dbReference type="SAM" id="Phobius"/>
    </source>
</evidence>
<sequence>MHGSFRMKEILGVLLLVSIWIRTTDAVRNTAELRCPDTSLDAEVDKTVILPCWTVPKMDVGNKVEWVLNDTVDVHLLRKGKHEFDDQGKDYKDRTSLFNSELETGNCSLRLKTKMSHTGRYRCTVRIGDETKHCFISLTVHPHERSNTTQLNLSDSTNSPGGNKDSTFPPGGIVGIVFGIVGIIIIIILIWKRKTCSEVLGGKRPWPFPFPRPPCCPSGEVVLQIDPDDPVAQPRPGRTEVGRTGHQGKPDDF</sequence>
<protein>
    <submittedName>
        <fullName evidence="7">Uncharacterized protein</fullName>
    </submittedName>
</protein>
<keyword evidence="6" id="KW-0732">Signal</keyword>
<evidence type="ECO:0000256" key="2">
    <source>
        <dbReference type="ARBA" id="ARBA00023136"/>
    </source>
</evidence>
<evidence type="ECO:0000256" key="1">
    <source>
        <dbReference type="ARBA" id="ARBA00004370"/>
    </source>
</evidence>
<evidence type="ECO:0000256" key="6">
    <source>
        <dbReference type="SAM" id="SignalP"/>
    </source>
</evidence>
<feature type="region of interest" description="Disordered" evidence="4">
    <location>
        <begin position="225"/>
        <end position="253"/>
    </location>
</feature>
<dbReference type="GO" id="GO:0050852">
    <property type="term" value="P:T cell receptor signaling pathway"/>
    <property type="evidence" value="ECO:0007669"/>
    <property type="project" value="TreeGrafter"/>
</dbReference>
<dbReference type="InterPro" id="IPR050504">
    <property type="entry name" value="IgSF_BTN/MOG"/>
</dbReference>
<gene>
    <name evidence="7" type="ORF">PFLUV_G00169890</name>
</gene>